<accession>A0A4Y8PVJ8</accession>
<dbReference type="Proteomes" id="UP000298246">
    <property type="component" value="Unassembled WGS sequence"/>
</dbReference>
<proteinExistence type="predicted"/>
<dbReference type="AlphaFoldDB" id="A0A4Y8PVJ8"/>
<reference evidence="1 2" key="1">
    <citation type="submission" date="2017-03" db="EMBL/GenBank/DDBJ databases">
        <title>Isolation of Levoglucosan Utilizing Bacteria.</title>
        <authorList>
            <person name="Arya A.S."/>
        </authorList>
    </citation>
    <scope>NUCLEOTIDE SEQUENCE [LARGE SCALE GENOMIC DNA]</scope>
    <source>
        <strain evidence="1 2">MEC069</strain>
    </source>
</reference>
<evidence type="ECO:0000313" key="2">
    <source>
        <dbReference type="Proteomes" id="UP000298246"/>
    </source>
</evidence>
<sequence length="89" mass="9624">MSESSGCFRNRKLTVALPQGWGCSFGGLARHGFDSLRTAGATLRQSREARKARSVCVCTTVISSALLCSSMRCCKESNGTLMKKLVQYA</sequence>
<evidence type="ECO:0000313" key="1">
    <source>
        <dbReference type="EMBL" id="TFE85033.1"/>
    </source>
</evidence>
<comment type="caution">
    <text evidence="1">The sequence shown here is derived from an EMBL/GenBank/DDBJ whole genome shotgun (WGS) entry which is preliminary data.</text>
</comment>
<gene>
    <name evidence="1" type="ORF">B5M42_18475</name>
</gene>
<name>A0A4Y8PVJ8_9BACL</name>
<dbReference type="EMBL" id="MYFO01000029">
    <property type="protein sequence ID" value="TFE85033.1"/>
    <property type="molecule type" value="Genomic_DNA"/>
</dbReference>
<organism evidence="1 2">
    <name type="scientific">Paenibacillus athensensis</name>
    <dbReference type="NCBI Taxonomy" id="1967502"/>
    <lineage>
        <taxon>Bacteria</taxon>
        <taxon>Bacillati</taxon>
        <taxon>Bacillota</taxon>
        <taxon>Bacilli</taxon>
        <taxon>Bacillales</taxon>
        <taxon>Paenibacillaceae</taxon>
        <taxon>Paenibacillus</taxon>
    </lineage>
</organism>
<keyword evidence="2" id="KW-1185">Reference proteome</keyword>
<protein>
    <submittedName>
        <fullName evidence="1">Uncharacterized protein</fullName>
    </submittedName>
</protein>